<dbReference type="PANTHER" id="PTHR16216">
    <property type="entry name" value="DYNEIN ASSEMBLY FACTOR 5, AXONEMAL"/>
    <property type="match status" value="1"/>
</dbReference>
<organism evidence="2 3">
    <name type="scientific">Absidia repens</name>
    <dbReference type="NCBI Taxonomy" id="90262"/>
    <lineage>
        <taxon>Eukaryota</taxon>
        <taxon>Fungi</taxon>
        <taxon>Fungi incertae sedis</taxon>
        <taxon>Mucoromycota</taxon>
        <taxon>Mucoromycotina</taxon>
        <taxon>Mucoromycetes</taxon>
        <taxon>Mucorales</taxon>
        <taxon>Cunninghamellaceae</taxon>
        <taxon>Absidia</taxon>
    </lineage>
</organism>
<dbReference type="SUPFAM" id="SSF48371">
    <property type="entry name" value="ARM repeat"/>
    <property type="match status" value="1"/>
</dbReference>
<proteinExistence type="predicted"/>
<evidence type="ECO:0000259" key="1">
    <source>
        <dbReference type="Pfam" id="PF25757"/>
    </source>
</evidence>
<comment type="caution">
    <text evidence="2">The sequence shown here is derived from an EMBL/GenBank/DDBJ whole genome shotgun (WGS) entry which is preliminary data.</text>
</comment>
<dbReference type="Proteomes" id="UP000193560">
    <property type="component" value="Unassembled WGS sequence"/>
</dbReference>
<dbReference type="AlphaFoldDB" id="A0A1X2I9Q6"/>
<name>A0A1X2I9Q6_9FUNG</name>
<accession>A0A1X2I9Q6</accession>
<dbReference type="InterPro" id="IPR016024">
    <property type="entry name" value="ARM-type_fold"/>
</dbReference>
<dbReference type="InterPro" id="IPR052623">
    <property type="entry name" value="DAAF5"/>
</dbReference>
<sequence>MHQVLLCSSQGTIPLSDVFPKLIHDQSASVRASLFAYVGDTLVHWAPVNRYSYADRLLPVLFAGVVDELDSISETSREKLDQLGKTCSQDLVEAGIVNHVDATDEVDTGLKHVVHLCYDASIKRLLSESNDFIANKKATSLAALNEFLVYVSADDLVRSNKWVIQRLMMIMAGPATTTAISISVDPSVQQQIDKVVCAIGRLLSWPILLDQLLPRLSKTNLLAESSHLPASTTVLVIFDILLILSRDNDTLRPLESLTDHDRQRIKTTFKAPYLAPYMKPAEITTLETSF</sequence>
<feature type="domain" description="Dynein axonemal assembly factor 5 TPR repeats" evidence="1">
    <location>
        <begin position="23"/>
        <end position="86"/>
    </location>
</feature>
<keyword evidence="3" id="KW-1185">Reference proteome</keyword>
<evidence type="ECO:0000313" key="2">
    <source>
        <dbReference type="EMBL" id="ORZ12264.1"/>
    </source>
</evidence>
<protein>
    <recommendedName>
        <fullName evidence="1">Dynein axonemal assembly factor 5 TPR repeats domain-containing protein</fullName>
    </recommendedName>
</protein>
<dbReference type="EMBL" id="MCGE01000019">
    <property type="protein sequence ID" value="ORZ12264.1"/>
    <property type="molecule type" value="Genomic_DNA"/>
</dbReference>
<dbReference type="Pfam" id="PF25757">
    <property type="entry name" value="TPR_DNAAF5"/>
    <property type="match status" value="1"/>
</dbReference>
<gene>
    <name evidence="2" type="ORF">BCR42DRAFT_420322</name>
</gene>
<reference evidence="2 3" key="1">
    <citation type="submission" date="2016-07" db="EMBL/GenBank/DDBJ databases">
        <title>Pervasive Adenine N6-methylation of Active Genes in Fungi.</title>
        <authorList>
            <consortium name="DOE Joint Genome Institute"/>
            <person name="Mondo S.J."/>
            <person name="Dannebaum R.O."/>
            <person name="Kuo R.C."/>
            <person name="Labutti K."/>
            <person name="Haridas S."/>
            <person name="Kuo A."/>
            <person name="Salamov A."/>
            <person name="Ahrendt S.R."/>
            <person name="Lipzen A."/>
            <person name="Sullivan W."/>
            <person name="Andreopoulos W.B."/>
            <person name="Clum A."/>
            <person name="Lindquist E."/>
            <person name="Daum C."/>
            <person name="Ramamoorthy G.K."/>
            <person name="Gryganskyi A."/>
            <person name="Culley D."/>
            <person name="Magnuson J.K."/>
            <person name="James T.Y."/>
            <person name="O'Malley M.A."/>
            <person name="Stajich J.E."/>
            <person name="Spatafora J.W."/>
            <person name="Visel A."/>
            <person name="Grigoriev I.V."/>
        </authorList>
    </citation>
    <scope>NUCLEOTIDE SEQUENCE [LARGE SCALE GENOMIC DNA]</scope>
    <source>
        <strain evidence="2 3">NRRL 1336</strain>
    </source>
</reference>
<evidence type="ECO:0000313" key="3">
    <source>
        <dbReference type="Proteomes" id="UP000193560"/>
    </source>
</evidence>
<dbReference type="OrthoDB" id="2281403at2759"/>
<dbReference type="InterPro" id="IPR057978">
    <property type="entry name" value="TPR_DAAF5"/>
</dbReference>
<dbReference type="PANTHER" id="PTHR16216:SF2">
    <property type="entry name" value="DYNEIN AXONEMAL ASSEMBLY FACTOR 5"/>
    <property type="match status" value="1"/>
</dbReference>